<dbReference type="HOGENOM" id="CLU_097062_1_0_11"/>
<gene>
    <name evidence="1" type="ordered locus">Gbro_0081</name>
</gene>
<dbReference type="RefSeq" id="WP_012832025.1">
    <property type="nucleotide sequence ID" value="NC_013441.1"/>
</dbReference>
<accession>D0LAA4</accession>
<dbReference type="eggNOG" id="COG2318">
    <property type="taxonomic scope" value="Bacteria"/>
</dbReference>
<dbReference type="KEGG" id="gbr:Gbro_0081"/>
<dbReference type="OrthoDB" id="4548523at2"/>
<reference evidence="1 2" key="2">
    <citation type="journal article" date="2010" name="Stand. Genomic Sci.">
        <title>Complete genome sequence of Gordonia bronchialis type strain (3410).</title>
        <authorList>
            <person name="Ivanova N."/>
            <person name="Sikorski J."/>
            <person name="Jando M."/>
            <person name="Lapidus A."/>
            <person name="Nolan M."/>
            <person name="Lucas S."/>
            <person name="Del Rio T.G."/>
            <person name="Tice H."/>
            <person name="Copeland A."/>
            <person name="Cheng J.F."/>
            <person name="Chen F."/>
            <person name="Bruce D."/>
            <person name="Goodwin L."/>
            <person name="Pitluck S."/>
            <person name="Mavromatis K."/>
            <person name="Ovchinnikova G."/>
            <person name="Pati A."/>
            <person name="Chen A."/>
            <person name="Palaniappan K."/>
            <person name="Land M."/>
            <person name="Hauser L."/>
            <person name="Chang Y.J."/>
            <person name="Jeffries C.D."/>
            <person name="Chain P."/>
            <person name="Saunders E."/>
            <person name="Han C."/>
            <person name="Detter J.C."/>
            <person name="Brettin T."/>
            <person name="Rohde M."/>
            <person name="Goker M."/>
            <person name="Bristow J."/>
            <person name="Eisen J.A."/>
            <person name="Markowitz V."/>
            <person name="Hugenholtz P."/>
            <person name="Klenk H.P."/>
            <person name="Kyrpides N.C."/>
        </authorList>
    </citation>
    <scope>NUCLEOTIDE SEQUENCE [LARGE SCALE GENOMIC DNA]</scope>
    <source>
        <strain evidence="2">ATCC 25592 / DSM 43247 / BCRC 13721 / JCM 3198 / KCTC 3076 / NBRC 16047 / NCTC 10667</strain>
    </source>
</reference>
<organism evidence="1 2">
    <name type="scientific">Gordonia bronchialis (strain ATCC 25592 / DSM 43247 / BCRC 13721 / JCM 3198 / KCTC 3076 / NBRC 16047 / NCTC 10667)</name>
    <name type="common">Rhodococcus bronchialis</name>
    <dbReference type="NCBI Taxonomy" id="526226"/>
    <lineage>
        <taxon>Bacteria</taxon>
        <taxon>Bacillati</taxon>
        <taxon>Actinomycetota</taxon>
        <taxon>Actinomycetes</taxon>
        <taxon>Mycobacteriales</taxon>
        <taxon>Gordoniaceae</taxon>
        <taxon>Gordonia</taxon>
    </lineage>
</organism>
<evidence type="ECO:0000313" key="2">
    <source>
        <dbReference type="Proteomes" id="UP000001219"/>
    </source>
</evidence>
<dbReference type="AlphaFoldDB" id="D0LAA4"/>
<dbReference type="EMBL" id="CP001802">
    <property type="protein sequence ID" value="ACY19433.1"/>
    <property type="molecule type" value="Genomic_DNA"/>
</dbReference>
<evidence type="ECO:0000313" key="1">
    <source>
        <dbReference type="EMBL" id="ACY19433.1"/>
    </source>
</evidence>
<sequence>MSTYTEVTLPFDVTGEKADLLTLLADQSALFRVALRNITEEQARTRTTVSELTLGGLLKHLAWGERWGAQILRERDENASLDPASLAHAYELLPEETLDGWLSEYDFGADEFDRLIASADDLDELIPQPTAPWAPEREWNSVRTMALNKLRETAHHCGHADIIREALDGQSTMAAISEGQSWAEDFDSWTPTS</sequence>
<evidence type="ECO:0008006" key="3">
    <source>
        <dbReference type="Google" id="ProtNLM"/>
    </source>
</evidence>
<name>D0LAA4_GORB4</name>
<dbReference type="Pfam" id="PF04978">
    <property type="entry name" value="MST"/>
    <property type="match status" value="1"/>
</dbReference>
<protein>
    <recommendedName>
        <fullName evidence="3">DinB family protein</fullName>
    </recommendedName>
</protein>
<dbReference type="Proteomes" id="UP000001219">
    <property type="component" value="Chromosome"/>
</dbReference>
<dbReference type="STRING" id="526226.Gbro_0081"/>
<dbReference type="InterPro" id="IPR034660">
    <property type="entry name" value="DinB/YfiT-like"/>
</dbReference>
<dbReference type="SUPFAM" id="SSF109854">
    <property type="entry name" value="DinB/YfiT-like putative metalloenzymes"/>
    <property type="match status" value="1"/>
</dbReference>
<dbReference type="InterPro" id="IPR007061">
    <property type="entry name" value="MST-like"/>
</dbReference>
<reference evidence="2" key="1">
    <citation type="submission" date="2009-10" db="EMBL/GenBank/DDBJ databases">
        <title>The complete chromosome of Gordonia bronchialis DSM 43247.</title>
        <authorList>
            <consortium name="US DOE Joint Genome Institute (JGI-PGF)"/>
            <person name="Lucas S."/>
            <person name="Copeland A."/>
            <person name="Lapidus A."/>
            <person name="Glavina del Rio T."/>
            <person name="Dalin E."/>
            <person name="Tice H."/>
            <person name="Bruce D."/>
            <person name="Goodwin L."/>
            <person name="Pitluck S."/>
            <person name="Kyrpides N."/>
            <person name="Mavromatis K."/>
            <person name="Ivanova N."/>
            <person name="Ovchinnikova G."/>
            <person name="Saunders E."/>
            <person name="Brettin T."/>
            <person name="Detter J.C."/>
            <person name="Han C."/>
            <person name="Larimer F."/>
            <person name="Land M."/>
            <person name="Hauser L."/>
            <person name="Markowitz V."/>
            <person name="Cheng J.-F."/>
            <person name="Hugenholtz P."/>
            <person name="Woyke T."/>
            <person name="Wu D."/>
            <person name="Jando M."/>
            <person name="Schneider S."/>
            <person name="Goeker M."/>
            <person name="Klenk H.-P."/>
            <person name="Eisen J.A."/>
        </authorList>
    </citation>
    <scope>NUCLEOTIDE SEQUENCE [LARGE SCALE GENOMIC DNA]</scope>
    <source>
        <strain evidence="2">ATCC 25592 / DSM 43247 / BCRC 13721 / JCM 3198 / KCTC 3076 / NBRC 16047 / NCTC 10667</strain>
    </source>
</reference>
<dbReference type="Gene3D" id="1.20.120.450">
    <property type="entry name" value="dinb family like domain"/>
    <property type="match status" value="1"/>
</dbReference>
<keyword evidence="2" id="KW-1185">Reference proteome</keyword>
<proteinExistence type="predicted"/>